<dbReference type="Pfam" id="PF13237">
    <property type="entry name" value="Fer4_10"/>
    <property type="match status" value="1"/>
</dbReference>
<feature type="transmembrane region" description="Helical" evidence="7">
    <location>
        <begin position="282"/>
        <end position="303"/>
    </location>
</feature>
<keyword evidence="2" id="KW-1003">Cell membrane</keyword>
<dbReference type="GO" id="GO:0046872">
    <property type="term" value="F:metal ion binding"/>
    <property type="evidence" value="ECO:0007669"/>
    <property type="project" value="UniProtKB-KW"/>
</dbReference>
<evidence type="ECO:0000256" key="6">
    <source>
        <dbReference type="ARBA" id="ARBA00023136"/>
    </source>
</evidence>
<evidence type="ECO:0000259" key="8">
    <source>
        <dbReference type="PROSITE" id="PS51379"/>
    </source>
</evidence>
<keyword evidence="10" id="KW-1185">Reference proteome</keyword>
<dbReference type="RefSeq" id="WP_039744630.1">
    <property type="nucleotide sequence ID" value="NZ_CP009788.1"/>
</dbReference>
<dbReference type="PROSITE" id="PS00198">
    <property type="entry name" value="4FE4S_FER_1"/>
    <property type="match status" value="1"/>
</dbReference>
<evidence type="ECO:0000256" key="1">
    <source>
        <dbReference type="ARBA" id="ARBA00004236"/>
    </source>
</evidence>
<accession>A0A0B5BH71</accession>
<dbReference type="PROSITE" id="PS51379">
    <property type="entry name" value="4FE4S_FER_2"/>
    <property type="match status" value="2"/>
</dbReference>
<evidence type="ECO:0000256" key="4">
    <source>
        <dbReference type="ARBA" id="ARBA00023004"/>
    </source>
</evidence>
<comment type="subcellular location">
    <subcellularLocation>
        <location evidence="1">Cell membrane</location>
    </subcellularLocation>
</comment>
<keyword evidence="7" id="KW-1133">Transmembrane helix</keyword>
<protein>
    <submittedName>
        <fullName evidence="9">FeS-binding protein</fullName>
    </submittedName>
</protein>
<evidence type="ECO:0000256" key="3">
    <source>
        <dbReference type="ARBA" id="ARBA00022723"/>
    </source>
</evidence>
<dbReference type="InterPro" id="IPR052378">
    <property type="entry name" value="NosR_regulator"/>
</dbReference>
<evidence type="ECO:0000256" key="5">
    <source>
        <dbReference type="ARBA" id="ARBA00023014"/>
    </source>
</evidence>
<feature type="transmembrane region" description="Helical" evidence="7">
    <location>
        <begin position="12"/>
        <end position="32"/>
    </location>
</feature>
<evidence type="ECO:0000313" key="10">
    <source>
        <dbReference type="Proteomes" id="UP000057609"/>
    </source>
</evidence>
<sequence length="325" mass="36491">MSKRYVQPLRIATQWAFLFFQIYLGVRLFLFVRHFRSGGAVPFVPRGEGVEGFLPIAGLLGVRDWFQSGSINPVHPASVLLFVTVVAVSLLLKRSFCSWVCPVGTLSELLWKRGFVLFRRNVRPPRWLDGALRGIKYLLLLFFLYFILWSMAPEAVSDFILSDYNKIVDVRLLDFFLHLSGIPLVVILVLLVLSLPVRNPFCRYLCPYGALLGLVSMLSPVKVTREGKACVACGVCTQVCPAYIPVMAKERVHSEECIGCWRCVSHCRAMGALDMKFPGRKLVVNAILFAALVVLFFVGASLVGRATGHWKSQIPYAEYMRLLGP</sequence>
<keyword evidence="3" id="KW-0479">Metal-binding</keyword>
<feature type="domain" description="4Fe-4S ferredoxin-type" evidence="8">
    <location>
        <begin position="251"/>
        <end position="278"/>
    </location>
</feature>
<organism evidence="9 10">
    <name type="scientific">Geobacter pickeringii</name>
    <dbReference type="NCBI Taxonomy" id="345632"/>
    <lineage>
        <taxon>Bacteria</taxon>
        <taxon>Pseudomonadati</taxon>
        <taxon>Thermodesulfobacteriota</taxon>
        <taxon>Desulfuromonadia</taxon>
        <taxon>Geobacterales</taxon>
        <taxon>Geobacteraceae</taxon>
        <taxon>Geobacter</taxon>
    </lineage>
</organism>
<dbReference type="Proteomes" id="UP000057609">
    <property type="component" value="Chromosome"/>
</dbReference>
<dbReference type="OrthoDB" id="9784262at2"/>
<dbReference type="PANTHER" id="PTHR30224:SF4">
    <property type="entry name" value="ELECTRON TRANSPORT PROTEIN YCCM-RELATED"/>
    <property type="match status" value="1"/>
</dbReference>
<dbReference type="STRING" id="345632.GPICK_15210"/>
<dbReference type="EMBL" id="CP009788">
    <property type="protein sequence ID" value="AJE04529.1"/>
    <property type="molecule type" value="Genomic_DNA"/>
</dbReference>
<feature type="domain" description="4Fe-4S ferredoxin-type" evidence="8">
    <location>
        <begin position="219"/>
        <end position="250"/>
    </location>
</feature>
<keyword evidence="5" id="KW-0411">Iron-sulfur</keyword>
<dbReference type="InterPro" id="IPR017900">
    <property type="entry name" value="4Fe4S_Fe_S_CS"/>
</dbReference>
<proteinExistence type="predicted"/>
<feature type="transmembrane region" description="Helical" evidence="7">
    <location>
        <begin position="74"/>
        <end position="92"/>
    </location>
</feature>
<dbReference type="GO" id="GO:0005886">
    <property type="term" value="C:plasma membrane"/>
    <property type="evidence" value="ECO:0007669"/>
    <property type="project" value="UniProtKB-SubCell"/>
</dbReference>
<dbReference type="GO" id="GO:0051536">
    <property type="term" value="F:iron-sulfur cluster binding"/>
    <property type="evidence" value="ECO:0007669"/>
    <property type="project" value="UniProtKB-KW"/>
</dbReference>
<reference evidence="9 10" key="1">
    <citation type="journal article" date="2015" name="Genome Announc.">
        <title>Complete Genome of Geobacter pickeringii G13T, a Metal-Reducing Isolate from Sedimentary Kaolin Deposits.</title>
        <authorList>
            <person name="Badalamenti J.P."/>
            <person name="Bond D.R."/>
        </authorList>
    </citation>
    <scope>NUCLEOTIDE SEQUENCE [LARGE SCALE GENOMIC DNA]</scope>
    <source>
        <strain evidence="9 10">G13</strain>
    </source>
</reference>
<evidence type="ECO:0000256" key="2">
    <source>
        <dbReference type="ARBA" id="ARBA00022475"/>
    </source>
</evidence>
<feature type="transmembrane region" description="Helical" evidence="7">
    <location>
        <begin position="172"/>
        <end position="193"/>
    </location>
</feature>
<keyword evidence="7" id="KW-0812">Transmembrane</keyword>
<dbReference type="PANTHER" id="PTHR30224">
    <property type="entry name" value="ELECTRON TRANSPORT PROTEIN"/>
    <property type="match status" value="1"/>
</dbReference>
<gene>
    <name evidence="9" type="ORF">GPICK_15210</name>
</gene>
<keyword evidence="4" id="KW-0408">Iron</keyword>
<dbReference type="AlphaFoldDB" id="A0A0B5BH71"/>
<dbReference type="InterPro" id="IPR017896">
    <property type="entry name" value="4Fe4S_Fe-S-bd"/>
</dbReference>
<keyword evidence="6 7" id="KW-0472">Membrane</keyword>
<dbReference type="HOGENOM" id="CLU_033147_0_0_7"/>
<name>A0A0B5BH71_9BACT</name>
<evidence type="ECO:0000256" key="7">
    <source>
        <dbReference type="SAM" id="Phobius"/>
    </source>
</evidence>
<dbReference type="Pfam" id="PF12801">
    <property type="entry name" value="Fer4_5"/>
    <property type="match status" value="1"/>
</dbReference>
<dbReference type="KEGG" id="gpi:GPICK_15210"/>
<feature type="transmembrane region" description="Helical" evidence="7">
    <location>
        <begin position="134"/>
        <end position="152"/>
    </location>
</feature>
<evidence type="ECO:0000313" key="9">
    <source>
        <dbReference type="EMBL" id="AJE04529.1"/>
    </source>
</evidence>
<dbReference type="SUPFAM" id="SSF54862">
    <property type="entry name" value="4Fe-4S ferredoxins"/>
    <property type="match status" value="1"/>
</dbReference>